<keyword evidence="3" id="KW-1185">Reference proteome</keyword>
<dbReference type="EMBL" id="JBJQOH010000007">
    <property type="protein sequence ID" value="KAL3681312.1"/>
    <property type="molecule type" value="Genomic_DNA"/>
</dbReference>
<dbReference type="AlphaFoldDB" id="A0ABD3GS96"/>
<protein>
    <submittedName>
        <fullName evidence="2">Uncharacterized protein</fullName>
    </submittedName>
</protein>
<evidence type="ECO:0000313" key="3">
    <source>
        <dbReference type="Proteomes" id="UP001633002"/>
    </source>
</evidence>
<proteinExistence type="predicted"/>
<feature type="region of interest" description="Disordered" evidence="1">
    <location>
        <begin position="155"/>
        <end position="174"/>
    </location>
</feature>
<evidence type="ECO:0000313" key="2">
    <source>
        <dbReference type="EMBL" id="KAL3681312.1"/>
    </source>
</evidence>
<comment type="caution">
    <text evidence="2">The sequence shown here is derived from an EMBL/GenBank/DDBJ whole genome shotgun (WGS) entry which is preliminary data.</text>
</comment>
<evidence type="ECO:0000256" key="1">
    <source>
        <dbReference type="SAM" id="MobiDB-lite"/>
    </source>
</evidence>
<reference evidence="2 3" key="1">
    <citation type="submission" date="2024-09" db="EMBL/GenBank/DDBJ databases">
        <title>Chromosome-scale assembly of Riccia sorocarpa.</title>
        <authorList>
            <person name="Paukszto L."/>
        </authorList>
    </citation>
    <scope>NUCLEOTIDE SEQUENCE [LARGE SCALE GENOMIC DNA]</scope>
    <source>
        <strain evidence="2">LP-2024</strain>
        <tissue evidence="2">Aerial parts of the thallus</tissue>
    </source>
</reference>
<sequence>MWDKASNWIMERYVQLERKCAKLTKAEAILLQDLEELKPALDALKFLQHRHNELKAAVKTLNTEVQKLWRQKVALAVGVRATVSWEGEEEMLRTSLGGFVEPPDALLERSKQGRLGFHVFQSTPKTTVNPSHRVLGKLGEARRQTVDDVEMVLQRGGEGNDQGEENEPRGPGWTLVERSRYLADIEGRIEVLLEAARDAEMEEQRSDLQ</sequence>
<accession>A0ABD3GS96</accession>
<organism evidence="2 3">
    <name type="scientific">Riccia sorocarpa</name>
    <dbReference type="NCBI Taxonomy" id="122646"/>
    <lineage>
        <taxon>Eukaryota</taxon>
        <taxon>Viridiplantae</taxon>
        <taxon>Streptophyta</taxon>
        <taxon>Embryophyta</taxon>
        <taxon>Marchantiophyta</taxon>
        <taxon>Marchantiopsida</taxon>
        <taxon>Marchantiidae</taxon>
        <taxon>Marchantiales</taxon>
        <taxon>Ricciaceae</taxon>
        <taxon>Riccia</taxon>
    </lineage>
</organism>
<name>A0ABD3GS96_9MARC</name>
<dbReference type="Proteomes" id="UP001633002">
    <property type="component" value="Unassembled WGS sequence"/>
</dbReference>
<gene>
    <name evidence="2" type="ORF">R1sor_024268</name>
</gene>